<accession>A0A564NTX2</accession>
<dbReference type="Proteomes" id="UP000317652">
    <property type="component" value="Unassembled WGS sequence"/>
</dbReference>
<dbReference type="Proteomes" id="UP000318370">
    <property type="component" value="Unassembled WGS sequence"/>
</dbReference>
<dbReference type="EMBL" id="CABGGS010000004">
    <property type="protein sequence ID" value="VUS35815.1"/>
    <property type="molecule type" value="Genomic_DNA"/>
</dbReference>
<proteinExistence type="predicted"/>
<evidence type="ECO:0000313" key="4">
    <source>
        <dbReference type="Proteomes" id="UP000317652"/>
    </source>
</evidence>
<dbReference type="AlphaFoldDB" id="A0A564NTX2"/>
<evidence type="ECO:0000313" key="5">
    <source>
        <dbReference type="Proteomes" id="UP000318370"/>
    </source>
</evidence>
<reference evidence="4 5" key="1">
    <citation type="submission" date="2019-07" db="EMBL/GenBank/DDBJ databases">
        <authorList>
            <person name="Brisse S."/>
            <person name="Rodrigues C."/>
            <person name="Thorpe H."/>
        </authorList>
    </citation>
    <scope>NUCLEOTIDE SEQUENCE [LARGE SCALE GENOMIC DNA]</scope>
    <source>
        <strain evidence="3">SB6408</strain>
        <strain evidence="2">SB6411</strain>
    </source>
</reference>
<dbReference type="EMBL" id="CABGHF010000066">
    <property type="protein sequence ID" value="VUT09598.1"/>
    <property type="molecule type" value="Genomic_DNA"/>
</dbReference>
<keyword evidence="4" id="KW-1185">Reference proteome</keyword>
<evidence type="ECO:0000256" key="1">
    <source>
        <dbReference type="SAM" id="MobiDB-lite"/>
    </source>
</evidence>
<feature type="region of interest" description="Disordered" evidence="1">
    <location>
        <begin position="1"/>
        <end position="30"/>
    </location>
</feature>
<organism evidence="3 5">
    <name type="scientific">Klebsiella spallanzanii</name>
    <dbReference type="NCBI Taxonomy" id="2587528"/>
    <lineage>
        <taxon>Bacteria</taxon>
        <taxon>Pseudomonadati</taxon>
        <taxon>Pseudomonadota</taxon>
        <taxon>Gammaproteobacteria</taxon>
        <taxon>Enterobacterales</taxon>
        <taxon>Enterobacteriaceae</taxon>
        <taxon>Klebsiella/Raoultella group</taxon>
        <taxon>Klebsiella</taxon>
    </lineage>
</organism>
<gene>
    <name evidence="3" type="ORF">SB6408_02801</name>
    <name evidence="2" type="ORF">SB6411_04933</name>
</gene>
<sequence length="42" mass="4746">MELWEVSQNEKRNGLQSEKSPFPPQGEKGLCKPMWITASAGR</sequence>
<evidence type="ECO:0000313" key="2">
    <source>
        <dbReference type="EMBL" id="VUS35815.1"/>
    </source>
</evidence>
<name>A0A564NTX2_9ENTR</name>
<evidence type="ECO:0000313" key="3">
    <source>
        <dbReference type="EMBL" id="VUT09598.1"/>
    </source>
</evidence>
<protein>
    <submittedName>
        <fullName evidence="3">Uncharacterized protein</fullName>
    </submittedName>
</protein>